<sequence length="311" mass="35417">MRRNLRFEQAREQTTNERKVFQDDQLTCNLGRVRFAEELTHAYSFGVTENFAAAVCKLPSFYDKHKYMTFLDDWGTHVTVEVELGFKNITRHESSLTQFVEHVTQTSRVDVSAGGSYMGFGASLEVNFEDFQGSSNFQTQFGSYQTTLTTGSPALPEPIGLSVQPIDKVLRSVYWQNTTLFTEHHVCMTSDLASLSSVRRNMARAIADYAVYKMASMPTDPELRIPVTWPRGTYGLYMPRTGCPRSTFPWHQGWLYQDVEDIGASNVFSDTLHLYGQFTDNDNIETHYCIKGEAQATEFDLDWPKGDYCIA</sequence>
<feature type="non-terminal residue" evidence="2">
    <location>
        <position position="1"/>
    </location>
</feature>
<name>A0AAE1CZE3_9GAST</name>
<dbReference type="PANTHER" id="PTHR19324">
    <property type="entry name" value="PERFORIN-LIKE PROTEIN 1"/>
    <property type="match status" value="1"/>
</dbReference>
<evidence type="ECO:0000259" key="1">
    <source>
        <dbReference type="PROSITE" id="PS51412"/>
    </source>
</evidence>
<reference evidence="2" key="1">
    <citation type="journal article" date="2023" name="G3 (Bethesda)">
        <title>A reference genome for the long-term kleptoplast-retaining sea slug Elysia crispata morphotype clarki.</title>
        <authorList>
            <person name="Eastman K.E."/>
            <person name="Pendleton A.L."/>
            <person name="Shaikh M.A."/>
            <person name="Suttiyut T."/>
            <person name="Ogas R."/>
            <person name="Tomko P."/>
            <person name="Gavelis G."/>
            <person name="Widhalm J.R."/>
            <person name="Wisecaver J.H."/>
        </authorList>
    </citation>
    <scope>NUCLEOTIDE SEQUENCE</scope>
    <source>
        <strain evidence="2">ECLA1</strain>
    </source>
</reference>
<evidence type="ECO:0000313" key="2">
    <source>
        <dbReference type="EMBL" id="KAK3747350.1"/>
    </source>
</evidence>
<feature type="domain" description="MACPF" evidence="1">
    <location>
        <begin position="1"/>
        <end position="227"/>
    </location>
</feature>
<protein>
    <recommendedName>
        <fullName evidence="1">MACPF domain-containing protein</fullName>
    </recommendedName>
</protein>
<dbReference type="AlphaFoldDB" id="A0AAE1CZE3"/>
<evidence type="ECO:0000313" key="3">
    <source>
        <dbReference type="Proteomes" id="UP001283361"/>
    </source>
</evidence>
<dbReference type="PANTHER" id="PTHR19324:SF33">
    <property type="entry name" value="MUCIN-5AC"/>
    <property type="match status" value="1"/>
</dbReference>
<proteinExistence type="predicted"/>
<organism evidence="2 3">
    <name type="scientific">Elysia crispata</name>
    <name type="common">lettuce slug</name>
    <dbReference type="NCBI Taxonomy" id="231223"/>
    <lineage>
        <taxon>Eukaryota</taxon>
        <taxon>Metazoa</taxon>
        <taxon>Spiralia</taxon>
        <taxon>Lophotrochozoa</taxon>
        <taxon>Mollusca</taxon>
        <taxon>Gastropoda</taxon>
        <taxon>Heterobranchia</taxon>
        <taxon>Euthyneura</taxon>
        <taxon>Panpulmonata</taxon>
        <taxon>Sacoglossa</taxon>
        <taxon>Placobranchoidea</taxon>
        <taxon>Plakobranchidae</taxon>
        <taxon>Elysia</taxon>
    </lineage>
</organism>
<accession>A0AAE1CZE3</accession>
<gene>
    <name evidence="2" type="ORF">RRG08_059592</name>
</gene>
<dbReference type="InterPro" id="IPR031569">
    <property type="entry name" value="ApeC"/>
</dbReference>
<dbReference type="Pfam" id="PF01823">
    <property type="entry name" value="MACPF"/>
    <property type="match status" value="1"/>
</dbReference>
<keyword evidence="3" id="KW-1185">Reference proteome</keyword>
<comment type="caution">
    <text evidence="2">The sequence shown here is derived from an EMBL/GenBank/DDBJ whole genome shotgun (WGS) entry which is preliminary data.</text>
</comment>
<dbReference type="PROSITE" id="PS51412">
    <property type="entry name" value="MACPF_2"/>
    <property type="match status" value="1"/>
</dbReference>
<dbReference type="Pfam" id="PF16977">
    <property type="entry name" value="ApeC"/>
    <property type="match status" value="1"/>
</dbReference>
<dbReference type="InterPro" id="IPR020864">
    <property type="entry name" value="MACPF"/>
</dbReference>
<dbReference type="EMBL" id="JAWDGP010006090">
    <property type="protein sequence ID" value="KAK3747350.1"/>
    <property type="molecule type" value="Genomic_DNA"/>
</dbReference>
<dbReference type="Proteomes" id="UP001283361">
    <property type="component" value="Unassembled WGS sequence"/>
</dbReference>